<evidence type="ECO:0000313" key="1">
    <source>
        <dbReference type="EMBL" id="KXS19720.1"/>
    </source>
</evidence>
<organism evidence="1 2">
    <name type="scientific">Gonapodya prolifera (strain JEL478)</name>
    <name type="common">Monoblepharis prolifera</name>
    <dbReference type="NCBI Taxonomy" id="1344416"/>
    <lineage>
        <taxon>Eukaryota</taxon>
        <taxon>Fungi</taxon>
        <taxon>Fungi incertae sedis</taxon>
        <taxon>Chytridiomycota</taxon>
        <taxon>Chytridiomycota incertae sedis</taxon>
        <taxon>Monoblepharidomycetes</taxon>
        <taxon>Monoblepharidales</taxon>
        <taxon>Gonapodyaceae</taxon>
        <taxon>Gonapodya</taxon>
    </lineage>
</organism>
<evidence type="ECO:0000313" key="2">
    <source>
        <dbReference type="Proteomes" id="UP000070544"/>
    </source>
</evidence>
<accession>A0A139ASK2</accession>
<proteinExistence type="predicted"/>
<dbReference type="InterPro" id="IPR019531">
    <property type="entry name" value="Pmp4"/>
</dbReference>
<dbReference type="OrthoDB" id="39659at2759"/>
<dbReference type="Pfam" id="PF02466">
    <property type="entry name" value="Tim17"/>
    <property type="match status" value="1"/>
</dbReference>
<sequence length="219" mass="25447">MVLQKEIERILLNPKNQEWLAILKGFRSGAVYGAKIRFPHALVMTFLFRDGPIEDKVRFILRATFQHARNLAFFATIWKTTLLVLRRLNGGKERYYDTFLAGFVGGWFIFGEDNPINQQECDVENTSSLTTDVLPTHQICFYLFGRVVTAYVAILQKKLQLRTPPKAWAIFAALIWGSVMWQFRNHRDLLQPSLAASMIYIYSDSEKWTGLQNFLLYNK</sequence>
<dbReference type="GO" id="GO:0005778">
    <property type="term" value="C:peroxisomal membrane"/>
    <property type="evidence" value="ECO:0007669"/>
    <property type="project" value="TreeGrafter"/>
</dbReference>
<gene>
    <name evidence="1" type="ORF">M427DRAFT_28656</name>
</gene>
<dbReference type="AlphaFoldDB" id="A0A139ASK2"/>
<dbReference type="OMA" id="VMVFLFR"/>
<dbReference type="EMBL" id="KQ965737">
    <property type="protein sequence ID" value="KXS19720.1"/>
    <property type="molecule type" value="Genomic_DNA"/>
</dbReference>
<reference evidence="1 2" key="1">
    <citation type="journal article" date="2015" name="Genome Biol. Evol.">
        <title>Phylogenomic analyses indicate that early fungi evolved digesting cell walls of algal ancestors of land plants.</title>
        <authorList>
            <person name="Chang Y."/>
            <person name="Wang S."/>
            <person name="Sekimoto S."/>
            <person name="Aerts A.L."/>
            <person name="Choi C."/>
            <person name="Clum A."/>
            <person name="LaButti K.M."/>
            <person name="Lindquist E.A."/>
            <person name="Yee Ngan C."/>
            <person name="Ohm R.A."/>
            <person name="Salamov A.A."/>
            <person name="Grigoriev I.V."/>
            <person name="Spatafora J.W."/>
            <person name="Berbee M.L."/>
        </authorList>
    </citation>
    <scope>NUCLEOTIDE SEQUENCE [LARGE SCALE GENOMIC DNA]</scope>
    <source>
        <strain evidence="1 2">JEL478</strain>
    </source>
</reference>
<protein>
    <submittedName>
        <fullName evidence="1">Putative peroxisomal membrane protein</fullName>
    </submittedName>
</protein>
<name>A0A139ASK2_GONPJ</name>
<dbReference type="PANTHER" id="PTHR15460">
    <property type="entry name" value="PEROXISOMAL MEMBRANE PROTEIN 4"/>
    <property type="match status" value="1"/>
</dbReference>
<dbReference type="STRING" id="1344416.A0A139ASK2"/>
<dbReference type="PANTHER" id="PTHR15460:SF3">
    <property type="entry name" value="PEROXISOMAL MEMBRANE PROTEIN 4"/>
    <property type="match status" value="1"/>
</dbReference>
<dbReference type="Proteomes" id="UP000070544">
    <property type="component" value="Unassembled WGS sequence"/>
</dbReference>
<keyword evidence="2" id="KW-1185">Reference proteome</keyword>